<evidence type="ECO:0000313" key="3">
    <source>
        <dbReference type="Proteomes" id="UP000075902"/>
    </source>
</evidence>
<keyword evidence="1" id="KW-0472">Membrane</keyword>
<dbReference type="VEuPathDB" id="VectorBase:AMEC020256"/>
<organism evidence="2 3">
    <name type="scientific">Anopheles melas</name>
    <dbReference type="NCBI Taxonomy" id="34690"/>
    <lineage>
        <taxon>Eukaryota</taxon>
        <taxon>Metazoa</taxon>
        <taxon>Ecdysozoa</taxon>
        <taxon>Arthropoda</taxon>
        <taxon>Hexapoda</taxon>
        <taxon>Insecta</taxon>
        <taxon>Pterygota</taxon>
        <taxon>Neoptera</taxon>
        <taxon>Endopterygota</taxon>
        <taxon>Diptera</taxon>
        <taxon>Nematocera</taxon>
        <taxon>Culicoidea</taxon>
        <taxon>Culicidae</taxon>
        <taxon>Anophelinae</taxon>
        <taxon>Anopheles</taxon>
    </lineage>
</organism>
<keyword evidence="1" id="KW-0812">Transmembrane</keyword>
<keyword evidence="1" id="KW-1133">Transmembrane helix</keyword>
<dbReference type="AlphaFoldDB" id="A0A182UH14"/>
<protein>
    <submittedName>
        <fullName evidence="2">Uncharacterized protein</fullName>
    </submittedName>
</protein>
<reference evidence="3" key="1">
    <citation type="submission" date="2014-01" db="EMBL/GenBank/DDBJ databases">
        <title>The Genome Sequence of Anopheles melas CM1001059_A (V2).</title>
        <authorList>
            <consortium name="The Broad Institute Genomics Platform"/>
            <person name="Neafsey D.E."/>
            <person name="Besansky N."/>
            <person name="Howell P."/>
            <person name="Walton C."/>
            <person name="Young S.K."/>
            <person name="Zeng Q."/>
            <person name="Gargeya S."/>
            <person name="Fitzgerald M."/>
            <person name="Haas B."/>
            <person name="Abouelleil A."/>
            <person name="Allen A.W."/>
            <person name="Alvarado L."/>
            <person name="Arachchi H.M."/>
            <person name="Berlin A.M."/>
            <person name="Chapman S.B."/>
            <person name="Gainer-Dewar J."/>
            <person name="Goldberg J."/>
            <person name="Griggs A."/>
            <person name="Gujja S."/>
            <person name="Hansen M."/>
            <person name="Howarth C."/>
            <person name="Imamovic A."/>
            <person name="Ireland A."/>
            <person name="Larimer J."/>
            <person name="McCowan C."/>
            <person name="Murphy C."/>
            <person name="Pearson M."/>
            <person name="Poon T.W."/>
            <person name="Priest M."/>
            <person name="Roberts A."/>
            <person name="Saif S."/>
            <person name="Shea T."/>
            <person name="Sisk P."/>
            <person name="Sykes S."/>
            <person name="Wortman J."/>
            <person name="Nusbaum C."/>
            <person name="Birren B."/>
        </authorList>
    </citation>
    <scope>NUCLEOTIDE SEQUENCE [LARGE SCALE GENOMIC DNA]</scope>
    <source>
        <strain evidence="3">CM1001059</strain>
    </source>
</reference>
<evidence type="ECO:0000256" key="1">
    <source>
        <dbReference type="SAM" id="Phobius"/>
    </source>
</evidence>
<reference evidence="2" key="2">
    <citation type="submission" date="2020-05" db="UniProtKB">
        <authorList>
            <consortium name="EnsemblMetazoa"/>
        </authorList>
    </citation>
    <scope>IDENTIFICATION</scope>
    <source>
        <strain evidence="2">CM1001059</strain>
    </source>
</reference>
<feature type="transmembrane region" description="Helical" evidence="1">
    <location>
        <begin position="159"/>
        <end position="183"/>
    </location>
</feature>
<accession>A0A182UH14</accession>
<name>A0A182UH14_9DIPT</name>
<dbReference type="EnsemblMetazoa" id="AMEC020256-RA">
    <property type="protein sequence ID" value="AMEC020256-PA"/>
    <property type="gene ID" value="AMEC020256"/>
</dbReference>
<sequence length="185" mass="19046">MLLPPCTLPTGGVELTVADDEEGCSPPFALLAPDEELVDDVEPDRLPPPAWFGSDVVRFPASASACCVLAALVTTAVAHEAVATLTAVLSVHFAVPPLPLLCDGVNLCDSFFAPFDAEDARTGATVDEPLTFGGDFSFFMSAVAGTVALSVGADGPGTLALAVLLWVKLAIFALVTTSSFCLMTD</sequence>
<evidence type="ECO:0000313" key="2">
    <source>
        <dbReference type="EnsemblMetazoa" id="AMEC020256-PA"/>
    </source>
</evidence>
<proteinExistence type="predicted"/>
<dbReference type="Proteomes" id="UP000075902">
    <property type="component" value="Unassembled WGS sequence"/>
</dbReference>
<keyword evidence="3" id="KW-1185">Reference proteome</keyword>